<dbReference type="InterPro" id="IPR055214">
    <property type="entry name" value="PTP-NADK"/>
</dbReference>
<comment type="caution">
    <text evidence="3">The sequence shown here is derived from an EMBL/GenBank/DDBJ whole genome shotgun (WGS) entry which is preliminary data.</text>
</comment>
<dbReference type="AlphaFoldDB" id="A0A4Q7V5L5"/>
<reference evidence="3 4" key="1">
    <citation type="submission" date="2019-02" db="EMBL/GenBank/DDBJ databases">
        <title>Genomic Encyclopedia of Type Strains, Phase IV (KMG-IV): sequencing the most valuable type-strain genomes for metagenomic binning, comparative biology and taxonomic classification.</title>
        <authorList>
            <person name="Goeker M."/>
        </authorList>
    </citation>
    <scope>NUCLEOTIDE SEQUENCE [LARGE SCALE GENOMIC DNA]</scope>
    <source>
        <strain evidence="3 4">DSM 28825</strain>
    </source>
</reference>
<dbReference type="RefSeq" id="WP_130308400.1">
    <property type="nucleotide sequence ID" value="NZ_SHKN01000004.1"/>
</dbReference>
<proteinExistence type="predicted"/>
<evidence type="ECO:0000313" key="3">
    <source>
        <dbReference type="EMBL" id="RZT91831.1"/>
    </source>
</evidence>
<keyword evidence="4" id="KW-1185">Reference proteome</keyword>
<dbReference type="InterPro" id="IPR029021">
    <property type="entry name" value="Prot-tyrosine_phosphatase-like"/>
</dbReference>
<name>A0A4Q7V5L5_9BACT</name>
<feature type="domain" description="DSP-PTPase phosphatase fused to NAD+ Kinase" evidence="2">
    <location>
        <begin position="43"/>
        <end position="144"/>
    </location>
</feature>
<protein>
    <submittedName>
        <fullName evidence="3">Protein tyrosine phosphatase (PTP) superfamily phosphohydrolase (DUF442 family)</fullName>
    </submittedName>
</protein>
<dbReference type="Pfam" id="PF22741">
    <property type="entry name" value="PTP-NADK"/>
    <property type="match status" value="1"/>
</dbReference>
<dbReference type="Proteomes" id="UP000293562">
    <property type="component" value="Unassembled WGS sequence"/>
</dbReference>
<organism evidence="3 4">
    <name type="scientific">Ancylomarina subtilis</name>
    <dbReference type="NCBI Taxonomy" id="1639035"/>
    <lineage>
        <taxon>Bacteria</taxon>
        <taxon>Pseudomonadati</taxon>
        <taxon>Bacteroidota</taxon>
        <taxon>Bacteroidia</taxon>
        <taxon>Marinilabiliales</taxon>
        <taxon>Marinifilaceae</taxon>
        <taxon>Ancylomarina</taxon>
    </lineage>
</organism>
<accession>A0A4Q7V5L5</accession>
<dbReference type="Gene3D" id="3.90.190.10">
    <property type="entry name" value="Protein tyrosine phosphatase superfamily"/>
    <property type="match status" value="1"/>
</dbReference>
<feature type="chain" id="PRO_5021018789" evidence="1">
    <location>
        <begin position="21"/>
        <end position="182"/>
    </location>
</feature>
<evidence type="ECO:0000259" key="2">
    <source>
        <dbReference type="Pfam" id="PF22741"/>
    </source>
</evidence>
<feature type="signal peptide" evidence="1">
    <location>
        <begin position="1"/>
        <end position="20"/>
    </location>
</feature>
<evidence type="ECO:0000256" key="1">
    <source>
        <dbReference type="SAM" id="SignalP"/>
    </source>
</evidence>
<keyword evidence="3" id="KW-0378">Hydrolase</keyword>
<evidence type="ECO:0000313" key="4">
    <source>
        <dbReference type="Proteomes" id="UP000293562"/>
    </source>
</evidence>
<dbReference type="GO" id="GO:0016787">
    <property type="term" value="F:hydrolase activity"/>
    <property type="evidence" value="ECO:0007669"/>
    <property type="project" value="UniProtKB-KW"/>
</dbReference>
<dbReference type="OrthoDB" id="270335at2"/>
<gene>
    <name evidence="3" type="ORF">EV201_3049</name>
</gene>
<keyword evidence="1" id="KW-0732">Signal</keyword>
<dbReference type="EMBL" id="SHKN01000004">
    <property type="protein sequence ID" value="RZT91831.1"/>
    <property type="molecule type" value="Genomic_DNA"/>
</dbReference>
<sequence>MKTPIIALMLCLFVAFSSQAKHKTVKTDSVEIIKEFHNAFKYQNYYISAQPSLEALRWYQSQGVDEIINLRTEKENQDFAAYAYNEENMAKELGIVYHNLPIGGSKDYTPENLEAFAKLLEGKEKLLIHCRSAGRATTVFMAYLVKYKGYSTNEAARVGRKLKFALPLEKMLDKEISLEIND</sequence>
<dbReference type="SUPFAM" id="SSF52799">
    <property type="entry name" value="(Phosphotyrosine protein) phosphatases II"/>
    <property type="match status" value="1"/>
</dbReference>